<evidence type="ECO:0000256" key="1">
    <source>
        <dbReference type="ARBA" id="ARBA00022679"/>
    </source>
</evidence>
<dbReference type="GO" id="GO:0032259">
    <property type="term" value="P:methylation"/>
    <property type="evidence" value="ECO:0007669"/>
    <property type="project" value="UniProtKB-KW"/>
</dbReference>
<organism evidence="3 4">
    <name type="scientific">Nocardia terpenica</name>
    <dbReference type="NCBI Taxonomy" id="455432"/>
    <lineage>
        <taxon>Bacteria</taxon>
        <taxon>Bacillati</taxon>
        <taxon>Actinomycetota</taxon>
        <taxon>Actinomycetes</taxon>
        <taxon>Mycobacteriales</taxon>
        <taxon>Nocardiaceae</taxon>
        <taxon>Nocardia</taxon>
    </lineage>
</organism>
<dbReference type="EMBL" id="CP046173">
    <property type="protein sequence ID" value="QIS19423.1"/>
    <property type="molecule type" value="Genomic_DNA"/>
</dbReference>
<dbReference type="RefSeq" id="WP_167486709.1">
    <property type="nucleotide sequence ID" value="NZ_CP046173.1"/>
</dbReference>
<evidence type="ECO:0000313" key="3">
    <source>
        <dbReference type="EMBL" id="QIS19423.1"/>
    </source>
</evidence>
<feature type="domain" description="Methyltransferase type 12" evidence="2">
    <location>
        <begin position="51"/>
        <end position="137"/>
    </location>
</feature>
<gene>
    <name evidence="3" type="ORF">F6W96_15170</name>
</gene>
<sequence length="265" mass="28483">MQAGPIPGEYVFDNSDHLAAEQLRLLGEILDEHTIRAMLDAGVREGWRCWDIGAGGGSVASWLAATVGPTGTVLATDLQPQHVRPFPGIEIRAHDIRIDENPGTFDLIHARLVLMHLPDRESIVAKLSAALAPGGVLIVSDWGRMEPDFILSSPDPETTDILGKFRDTAMVLAESAGMDFSWARRAGTAFDAAGLIDIGTRGSCESWVGGSPGCRLLGLHTLLLEKSLTAGGLTPAELAHIRAAVTRPDLMVWSYQLYTTTGRRP</sequence>
<evidence type="ECO:0000259" key="2">
    <source>
        <dbReference type="Pfam" id="PF08242"/>
    </source>
</evidence>
<dbReference type="PANTHER" id="PTHR43861">
    <property type="entry name" value="TRANS-ACONITATE 2-METHYLTRANSFERASE-RELATED"/>
    <property type="match status" value="1"/>
</dbReference>
<dbReference type="CDD" id="cd02440">
    <property type="entry name" value="AdoMet_MTases"/>
    <property type="match status" value="1"/>
</dbReference>
<dbReference type="GO" id="GO:0008168">
    <property type="term" value="F:methyltransferase activity"/>
    <property type="evidence" value="ECO:0007669"/>
    <property type="project" value="UniProtKB-KW"/>
</dbReference>
<keyword evidence="3" id="KW-0489">Methyltransferase</keyword>
<dbReference type="AlphaFoldDB" id="A0A6G9Z342"/>
<dbReference type="PANTHER" id="PTHR43861:SF3">
    <property type="entry name" value="PUTATIVE (AFU_ORTHOLOGUE AFUA_2G14390)-RELATED"/>
    <property type="match status" value="1"/>
</dbReference>
<dbReference type="InterPro" id="IPR029063">
    <property type="entry name" value="SAM-dependent_MTases_sf"/>
</dbReference>
<dbReference type="Gene3D" id="3.40.50.150">
    <property type="entry name" value="Vaccinia Virus protein VP39"/>
    <property type="match status" value="1"/>
</dbReference>
<evidence type="ECO:0000313" key="4">
    <source>
        <dbReference type="Proteomes" id="UP000500953"/>
    </source>
</evidence>
<dbReference type="Proteomes" id="UP000500953">
    <property type="component" value="Chromosome"/>
</dbReference>
<proteinExistence type="predicted"/>
<reference evidence="3 4" key="1">
    <citation type="journal article" date="2019" name="ACS Chem. Biol.">
        <title>Identification and Mobilization of a Cryptic Antibiotic Biosynthesis Gene Locus from a Human-Pathogenic Nocardia Isolate.</title>
        <authorList>
            <person name="Herisse M."/>
            <person name="Ishida K."/>
            <person name="Porter J.L."/>
            <person name="Howden B."/>
            <person name="Hertweck C."/>
            <person name="Stinear T.P."/>
            <person name="Pidot S.J."/>
        </authorList>
    </citation>
    <scope>NUCLEOTIDE SEQUENCE [LARGE SCALE GENOMIC DNA]</scope>
    <source>
        <strain evidence="3 4">AUSMDU00012715</strain>
    </source>
</reference>
<dbReference type="SUPFAM" id="SSF53335">
    <property type="entry name" value="S-adenosyl-L-methionine-dependent methyltransferases"/>
    <property type="match status" value="1"/>
</dbReference>
<protein>
    <submittedName>
        <fullName evidence="3">Methyltransferase domain-containing protein</fullName>
    </submittedName>
</protein>
<accession>A0A6G9Z342</accession>
<dbReference type="InterPro" id="IPR013217">
    <property type="entry name" value="Methyltransf_12"/>
</dbReference>
<dbReference type="Pfam" id="PF08242">
    <property type="entry name" value="Methyltransf_12"/>
    <property type="match status" value="1"/>
</dbReference>
<keyword evidence="1 3" id="KW-0808">Transferase</keyword>
<name>A0A6G9Z342_9NOCA</name>